<feature type="compositionally biased region" description="Basic and acidic residues" evidence="1">
    <location>
        <begin position="159"/>
        <end position="175"/>
    </location>
</feature>
<reference evidence="3" key="1">
    <citation type="submission" date="2025-08" db="UniProtKB">
        <authorList>
            <consortium name="RefSeq"/>
        </authorList>
    </citation>
    <scope>IDENTIFICATION</scope>
    <source>
        <tissue evidence="3">Whole sample</tissue>
    </source>
</reference>
<gene>
    <name evidence="3" type="primary">LOC111116234</name>
</gene>
<feature type="region of interest" description="Disordered" evidence="1">
    <location>
        <begin position="1"/>
        <end position="33"/>
    </location>
</feature>
<feature type="compositionally biased region" description="Low complexity" evidence="1">
    <location>
        <begin position="135"/>
        <end position="152"/>
    </location>
</feature>
<organism evidence="2 3">
    <name type="scientific">Crassostrea virginica</name>
    <name type="common">Eastern oyster</name>
    <dbReference type="NCBI Taxonomy" id="6565"/>
    <lineage>
        <taxon>Eukaryota</taxon>
        <taxon>Metazoa</taxon>
        <taxon>Spiralia</taxon>
        <taxon>Lophotrochozoa</taxon>
        <taxon>Mollusca</taxon>
        <taxon>Bivalvia</taxon>
        <taxon>Autobranchia</taxon>
        <taxon>Pteriomorphia</taxon>
        <taxon>Ostreida</taxon>
        <taxon>Ostreoidea</taxon>
        <taxon>Ostreidae</taxon>
        <taxon>Crassostrea</taxon>
    </lineage>
</organism>
<proteinExistence type="predicted"/>
<dbReference type="KEGG" id="cvn:111116234"/>
<protein>
    <submittedName>
        <fullName evidence="3">Uncharacterized protein</fullName>
    </submittedName>
</protein>
<dbReference type="RefSeq" id="XP_022310926.1">
    <property type="nucleotide sequence ID" value="XM_022455218.1"/>
</dbReference>
<dbReference type="AlphaFoldDB" id="A0A8B8C7Z0"/>
<feature type="region of interest" description="Disordered" evidence="1">
    <location>
        <begin position="135"/>
        <end position="212"/>
    </location>
</feature>
<accession>A0A8B8C7Z0</accession>
<dbReference type="Proteomes" id="UP000694844">
    <property type="component" value="Chromosome 10"/>
</dbReference>
<dbReference type="GeneID" id="111116234"/>
<evidence type="ECO:0000313" key="2">
    <source>
        <dbReference type="Proteomes" id="UP000694844"/>
    </source>
</evidence>
<evidence type="ECO:0000313" key="3">
    <source>
        <dbReference type="RefSeq" id="XP_022310926.1"/>
    </source>
</evidence>
<name>A0A8B8C7Z0_CRAVI</name>
<feature type="compositionally biased region" description="Basic and acidic residues" evidence="1">
    <location>
        <begin position="182"/>
        <end position="198"/>
    </location>
</feature>
<feature type="compositionally biased region" description="Pro residues" evidence="1">
    <location>
        <begin position="20"/>
        <end position="33"/>
    </location>
</feature>
<keyword evidence="2" id="KW-1185">Reference proteome</keyword>
<feature type="compositionally biased region" description="Polar residues" evidence="1">
    <location>
        <begin position="1"/>
        <end position="10"/>
    </location>
</feature>
<evidence type="ECO:0000256" key="1">
    <source>
        <dbReference type="SAM" id="MobiDB-lite"/>
    </source>
</evidence>
<sequence length="212" mass="24723">MSYQQPTHYTPLQAPYPQMSMPPQPQVYQPPPPPWPQGYTYPPYSPYYPYTSPVSMPMPTPHPCYAHYSQGGPTPMCYPQMPQVQAWGQQLPQVQQQQYPQQQHHQPQLQQQLQLQQQQQVVHHIPEPVQAQPHIQLAQQQQHEQPHNAQLQSQTHVQQPKEREQHDLPPNDHPKPAQLDVVHSEILESTKIDGKEDWDSQSPSLDHLREKR</sequence>